<reference evidence="9 10" key="1">
    <citation type="submission" date="2023-01" db="EMBL/GenBank/DDBJ databases">
        <title>Psychrosphaera sp. nov., isolated from marine algae.</title>
        <authorList>
            <person name="Bayburt H."/>
            <person name="Choi B.J."/>
            <person name="Kim J.M."/>
            <person name="Choi D.G."/>
            <person name="Jeon C.O."/>
        </authorList>
    </citation>
    <scope>NUCLEOTIDE SEQUENCE [LARGE SCALE GENOMIC DNA]</scope>
    <source>
        <strain evidence="9 10">G1-22</strain>
    </source>
</reference>
<evidence type="ECO:0000256" key="3">
    <source>
        <dbReference type="ARBA" id="ARBA00022670"/>
    </source>
</evidence>
<name>A0ABT5FGQ7_9GAMM</name>
<dbReference type="Proteomes" id="UP001528411">
    <property type="component" value="Unassembled WGS sequence"/>
</dbReference>
<evidence type="ECO:0000256" key="5">
    <source>
        <dbReference type="ARBA" id="ARBA00022801"/>
    </source>
</evidence>
<comment type="subcellular location">
    <subcellularLocation>
        <location evidence="1">Cell membrane</location>
        <topology evidence="1">Multi-pass membrane protein</topology>
    </subcellularLocation>
</comment>
<feature type="transmembrane region" description="Helical" evidence="8">
    <location>
        <begin position="145"/>
        <end position="167"/>
    </location>
</feature>
<dbReference type="EMBL" id="JAQOMS010000002">
    <property type="protein sequence ID" value="MDC2890045.1"/>
    <property type="molecule type" value="Genomic_DNA"/>
</dbReference>
<dbReference type="InterPro" id="IPR026392">
    <property type="entry name" value="Exo/Archaeosortase_dom"/>
</dbReference>
<comment type="caution">
    <text evidence="9">The sequence shown here is derived from an EMBL/GenBank/DDBJ whole genome shotgun (WGS) entry which is preliminary data.</text>
</comment>
<dbReference type="EC" id="3.4.22.-" evidence="9"/>
<dbReference type="Pfam" id="PF09721">
    <property type="entry name" value="Exosortase_EpsH"/>
    <property type="match status" value="1"/>
</dbReference>
<keyword evidence="3" id="KW-0645">Protease</keyword>
<feature type="transmembrane region" description="Helical" evidence="8">
    <location>
        <begin position="41"/>
        <end position="61"/>
    </location>
</feature>
<gene>
    <name evidence="9" type="primary">xrt</name>
    <name evidence="9" type="ORF">PN838_16300</name>
</gene>
<evidence type="ECO:0000256" key="4">
    <source>
        <dbReference type="ARBA" id="ARBA00022692"/>
    </source>
</evidence>
<evidence type="ECO:0000313" key="10">
    <source>
        <dbReference type="Proteomes" id="UP001528411"/>
    </source>
</evidence>
<dbReference type="InterPro" id="IPR019127">
    <property type="entry name" value="Exosortase"/>
</dbReference>
<feature type="transmembrane region" description="Helical" evidence="8">
    <location>
        <begin position="108"/>
        <end position="125"/>
    </location>
</feature>
<evidence type="ECO:0000313" key="9">
    <source>
        <dbReference type="EMBL" id="MDC2890045.1"/>
    </source>
</evidence>
<evidence type="ECO:0000256" key="1">
    <source>
        <dbReference type="ARBA" id="ARBA00004651"/>
    </source>
</evidence>
<keyword evidence="5 9" id="KW-0378">Hydrolase</keyword>
<organism evidence="9 10">
    <name type="scientific">Psychrosphaera algicola</name>
    <dbReference type="NCBI Taxonomy" id="3023714"/>
    <lineage>
        <taxon>Bacteria</taxon>
        <taxon>Pseudomonadati</taxon>
        <taxon>Pseudomonadota</taxon>
        <taxon>Gammaproteobacteria</taxon>
        <taxon>Alteromonadales</taxon>
        <taxon>Pseudoalteromonadaceae</taxon>
        <taxon>Psychrosphaera</taxon>
    </lineage>
</organism>
<sequence>MQQITAVISVWLVNLIGIPVYNDGLYISIPNANFLVAEACSGIRFLISSFTLGIFFALLAITDVKKRWFFILLSFIFPILANGMRVFIIVVIGYYVSVEAATGFDHLVYGWIFFSFVLLSLFYIGSRLQDKSSEQPSEKEDALNYVPPTPLLATAIALSLLVFPVMLHVIEPDQQESVTVNNKTDSQQLDIAKVQKSIPWAPVFDSPDLYDYKPVQVGINPAHYFVISYFDELGEKELITFNNRIFSDEIFSQKYVKTAEIEVNNSTLQVKHIHIVSLSGLKINILVTYQVGENFETNVGKVKLLQLIAKIKSTDHGGTAHIISAEESIVSVEQLKTLFSVQLNQLNRS</sequence>
<dbReference type="GO" id="GO:0016787">
    <property type="term" value="F:hydrolase activity"/>
    <property type="evidence" value="ECO:0007669"/>
    <property type="project" value="UniProtKB-KW"/>
</dbReference>
<keyword evidence="4 8" id="KW-0812">Transmembrane</keyword>
<evidence type="ECO:0000256" key="2">
    <source>
        <dbReference type="ARBA" id="ARBA00022475"/>
    </source>
</evidence>
<keyword evidence="2" id="KW-1003">Cell membrane</keyword>
<protein>
    <submittedName>
        <fullName evidence="9">Exosortase</fullName>
        <ecNumber evidence="9">3.4.22.-</ecNumber>
    </submittedName>
</protein>
<accession>A0ABT5FGQ7</accession>
<dbReference type="InterPro" id="IPR013426">
    <property type="entry name" value="EpsH-like"/>
</dbReference>
<keyword evidence="10" id="KW-1185">Reference proteome</keyword>
<dbReference type="NCBIfam" id="TIGR04178">
    <property type="entry name" value="exo_archaeo"/>
    <property type="match status" value="1"/>
</dbReference>
<proteinExistence type="predicted"/>
<dbReference type="NCBIfam" id="TIGR02602">
    <property type="entry name" value="8TM_EpsH"/>
    <property type="match status" value="1"/>
</dbReference>
<evidence type="ECO:0000256" key="6">
    <source>
        <dbReference type="ARBA" id="ARBA00022989"/>
    </source>
</evidence>
<keyword evidence="6 8" id="KW-1133">Transmembrane helix</keyword>
<feature type="transmembrane region" description="Helical" evidence="8">
    <location>
        <begin position="68"/>
        <end position="96"/>
    </location>
</feature>
<evidence type="ECO:0000256" key="8">
    <source>
        <dbReference type="SAM" id="Phobius"/>
    </source>
</evidence>
<evidence type="ECO:0000256" key="7">
    <source>
        <dbReference type="ARBA" id="ARBA00023136"/>
    </source>
</evidence>
<keyword evidence="7 8" id="KW-0472">Membrane</keyword>